<accession>A0A915A8R9</accession>
<name>A0A915A8R9_PARUN</name>
<keyword evidence="1" id="KW-0812">Transmembrane</keyword>
<dbReference type="WBParaSite" id="PgR002_g124_t06">
    <property type="protein sequence ID" value="PgR002_g124_t06"/>
    <property type="gene ID" value="PgR002_g124"/>
</dbReference>
<dbReference type="AlphaFoldDB" id="A0A915A8R9"/>
<dbReference type="Proteomes" id="UP000887569">
    <property type="component" value="Unplaced"/>
</dbReference>
<evidence type="ECO:0000256" key="1">
    <source>
        <dbReference type="SAM" id="Phobius"/>
    </source>
</evidence>
<keyword evidence="1" id="KW-0472">Membrane</keyword>
<keyword evidence="2" id="KW-1185">Reference proteome</keyword>
<organism evidence="2 3">
    <name type="scientific">Parascaris univalens</name>
    <name type="common">Nematode worm</name>
    <dbReference type="NCBI Taxonomy" id="6257"/>
    <lineage>
        <taxon>Eukaryota</taxon>
        <taxon>Metazoa</taxon>
        <taxon>Ecdysozoa</taxon>
        <taxon>Nematoda</taxon>
        <taxon>Chromadorea</taxon>
        <taxon>Rhabditida</taxon>
        <taxon>Spirurina</taxon>
        <taxon>Ascaridomorpha</taxon>
        <taxon>Ascaridoidea</taxon>
        <taxon>Ascarididae</taxon>
        <taxon>Parascaris</taxon>
    </lineage>
</organism>
<protein>
    <submittedName>
        <fullName evidence="3">PH domain-containing protein</fullName>
    </submittedName>
</protein>
<feature type="transmembrane region" description="Helical" evidence="1">
    <location>
        <begin position="32"/>
        <end position="49"/>
    </location>
</feature>
<evidence type="ECO:0000313" key="2">
    <source>
        <dbReference type="Proteomes" id="UP000887569"/>
    </source>
</evidence>
<sequence length="53" mass="6255">MSILLCAVILIIASIRFRLVFFSCRFPPLSPFLFPLTLEMYFALFLNFFHHSL</sequence>
<proteinExistence type="predicted"/>
<evidence type="ECO:0000313" key="3">
    <source>
        <dbReference type="WBParaSite" id="PgR002_g124_t06"/>
    </source>
</evidence>
<keyword evidence="1" id="KW-1133">Transmembrane helix</keyword>
<reference evidence="3" key="1">
    <citation type="submission" date="2022-11" db="UniProtKB">
        <authorList>
            <consortium name="WormBaseParasite"/>
        </authorList>
    </citation>
    <scope>IDENTIFICATION</scope>
</reference>